<dbReference type="OrthoDB" id="2788229at2759"/>
<dbReference type="Proteomes" id="UP000015241">
    <property type="component" value="Unassembled WGS sequence"/>
</dbReference>
<accession>S8DKF4</accession>
<dbReference type="SUPFAM" id="SSF52047">
    <property type="entry name" value="RNI-like"/>
    <property type="match status" value="1"/>
</dbReference>
<gene>
    <name evidence="2" type="ORF">FOMPIDRAFT_93905</name>
</gene>
<evidence type="ECO:0000256" key="1">
    <source>
        <dbReference type="SAM" id="MobiDB-lite"/>
    </source>
</evidence>
<dbReference type="InParanoid" id="S8DKF4"/>
<dbReference type="HOGENOM" id="CLU_482348_0_0_1"/>
<proteinExistence type="predicted"/>
<feature type="region of interest" description="Disordered" evidence="1">
    <location>
        <begin position="1"/>
        <end position="27"/>
    </location>
</feature>
<dbReference type="AlphaFoldDB" id="S8DKF4"/>
<evidence type="ECO:0000313" key="2">
    <source>
        <dbReference type="EMBL" id="EPS94071.1"/>
    </source>
</evidence>
<dbReference type="EMBL" id="KE504245">
    <property type="protein sequence ID" value="EPS94071.1"/>
    <property type="molecule type" value="Genomic_DNA"/>
</dbReference>
<protein>
    <submittedName>
        <fullName evidence="2">Uncharacterized protein</fullName>
    </submittedName>
</protein>
<organism evidence="2 3">
    <name type="scientific">Fomitopsis schrenkii</name>
    <name type="common">Brown rot fungus</name>
    <dbReference type="NCBI Taxonomy" id="2126942"/>
    <lineage>
        <taxon>Eukaryota</taxon>
        <taxon>Fungi</taxon>
        <taxon>Dikarya</taxon>
        <taxon>Basidiomycota</taxon>
        <taxon>Agaricomycotina</taxon>
        <taxon>Agaricomycetes</taxon>
        <taxon>Polyporales</taxon>
        <taxon>Fomitopsis</taxon>
    </lineage>
</organism>
<sequence length="565" mass="63176">MEAPAWVRHRARHTAPRAESNPRARSFASPSTLHISSSASHIAAAVPLASRPADPLNTQLSVRSGTTSPFIAADRFVVSYFGERVKMRSYEFPPEINEQWIDCLRDHRAALKACSLTRRGLVPLSQRYLFEYVKVQSAPRWLRFLKTLRRSAEVGTDIGQYIRKLELTDISIGSRVHDLFVDIVRNASSLSRLPNVQELVLPDWNWSTLVDRALDYDPVSAARHVLFTLLPFPRVHSVALVNNVVRYPHIIPEVLATFSSLATLRIESLQFSDSALNMDHLPFQHGATAPDVTPIQLQDMSLCYDFHDAHHAAAADFMLKALLPGPPCKLSLHTFHVEGTSMRWDEARPPVLDALTNISQTCERLSISEHFLQIAKTHIVNPVVTVVGPELALCRFPRLKFLALRWNALPPPTSPLNTAFLLRGIESLVTPPSTNDILNGIEMRFCLALSHAMMEERPYLLDDLDVALVPLHICCPAMALHLHFFFHVFVPRGARGSTPDILSLLRPVVRRAVANGLQLKVTTVTTVFTLAGNIQLETLVEEPISILCSATILWVLLPPSRTIRM</sequence>
<name>S8DKF4_FOMSC</name>
<evidence type="ECO:0000313" key="3">
    <source>
        <dbReference type="Proteomes" id="UP000015241"/>
    </source>
</evidence>
<keyword evidence="3" id="KW-1185">Reference proteome</keyword>
<reference evidence="2 3" key="1">
    <citation type="journal article" date="2012" name="Science">
        <title>The Paleozoic origin of enzymatic lignin decomposition reconstructed from 31 fungal genomes.</title>
        <authorList>
            <person name="Floudas D."/>
            <person name="Binder M."/>
            <person name="Riley R."/>
            <person name="Barry K."/>
            <person name="Blanchette R.A."/>
            <person name="Henrissat B."/>
            <person name="Martinez A.T."/>
            <person name="Otillar R."/>
            <person name="Spatafora J.W."/>
            <person name="Yadav J.S."/>
            <person name="Aerts A."/>
            <person name="Benoit I."/>
            <person name="Boyd A."/>
            <person name="Carlson A."/>
            <person name="Copeland A."/>
            <person name="Coutinho P.M."/>
            <person name="de Vries R.P."/>
            <person name="Ferreira P."/>
            <person name="Findley K."/>
            <person name="Foster B."/>
            <person name="Gaskell J."/>
            <person name="Glotzer D."/>
            <person name="Gorecki P."/>
            <person name="Heitman J."/>
            <person name="Hesse C."/>
            <person name="Hori C."/>
            <person name="Igarashi K."/>
            <person name="Jurgens J.A."/>
            <person name="Kallen N."/>
            <person name="Kersten P."/>
            <person name="Kohler A."/>
            <person name="Kuees U."/>
            <person name="Kumar T.K.A."/>
            <person name="Kuo A."/>
            <person name="LaButti K."/>
            <person name="Larrondo L.F."/>
            <person name="Lindquist E."/>
            <person name="Ling A."/>
            <person name="Lombard V."/>
            <person name="Lucas S."/>
            <person name="Lundell T."/>
            <person name="Martin R."/>
            <person name="McLaughlin D.J."/>
            <person name="Morgenstern I."/>
            <person name="Morin E."/>
            <person name="Murat C."/>
            <person name="Nagy L.G."/>
            <person name="Nolan M."/>
            <person name="Ohm R.A."/>
            <person name="Patyshakuliyeva A."/>
            <person name="Rokas A."/>
            <person name="Ruiz-Duenas F.J."/>
            <person name="Sabat G."/>
            <person name="Salamov A."/>
            <person name="Samejima M."/>
            <person name="Schmutz J."/>
            <person name="Slot J.C."/>
            <person name="St John F."/>
            <person name="Stenlid J."/>
            <person name="Sun H."/>
            <person name="Sun S."/>
            <person name="Syed K."/>
            <person name="Tsang A."/>
            <person name="Wiebenga A."/>
            <person name="Young D."/>
            <person name="Pisabarro A."/>
            <person name="Eastwood D.C."/>
            <person name="Martin F."/>
            <person name="Cullen D."/>
            <person name="Grigoriev I.V."/>
            <person name="Hibbett D.S."/>
        </authorList>
    </citation>
    <scope>NUCLEOTIDE SEQUENCE</scope>
    <source>
        <strain evidence="3">FP-58527</strain>
    </source>
</reference>